<organism evidence="1">
    <name type="scientific">uncultured marine thaumarchaeote KM3_25_G08</name>
    <dbReference type="NCBI Taxonomy" id="1456105"/>
    <lineage>
        <taxon>Archaea</taxon>
        <taxon>Nitrososphaerota</taxon>
        <taxon>environmental samples</taxon>
    </lineage>
</organism>
<accession>A0A075GVR1</accession>
<evidence type="ECO:0000313" key="1">
    <source>
        <dbReference type="EMBL" id="AIF07921.1"/>
    </source>
</evidence>
<proteinExistence type="predicted"/>
<name>A0A075GVR1_9ARCH</name>
<dbReference type="AlphaFoldDB" id="A0A075GVR1"/>
<sequence length="65" mass="7213">MAGTEEQEWANLLAEIFDKLTQKHAAITYEFDNLEMAGKIMKDKQVVPTGTVSLSGKLTITAKEK</sequence>
<protein>
    <submittedName>
        <fullName evidence="1">Uncharacterized protein</fullName>
    </submittedName>
</protein>
<dbReference type="EMBL" id="KF900816">
    <property type="protein sequence ID" value="AIF07921.1"/>
    <property type="molecule type" value="Genomic_DNA"/>
</dbReference>
<reference evidence="1" key="1">
    <citation type="journal article" date="2014" name="Genome Biol. Evol.">
        <title>Pangenome evidence for extensive interdomain horizontal transfer affecting lineage core and shell genes in uncultured planktonic thaumarchaeota and euryarchaeota.</title>
        <authorList>
            <person name="Deschamps P."/>
            <person name="Zivanovic Y."/>
            <person name="Moreira D."/>
            <person name="Rodriguez-Valera F."/>
            <person name="Lopez-Garcia P."/>
        </authorList>
    </citation>
    <scope>NUCLEOTIDE SEQUENCE</scope>
</reference>